<name>A0A9X1X4K1_9SPHI</name>
<dbReference type="EMBL" id="JALJEJ010000006">
    <property type="protein sequence ID" value="MCJ8210848.1"/>
    <property type="molecule type" value="Genomic_DNA"/>
</dbReference>
<dbReference type="RefSeq" id="WP_245130820.1">
    <property type="nucleotide sequence ID" value="NZ_JALJEJ010000006.1"/>
</dbReference>
<dbReference type="Gene3D" id="1.20.120.450">
    <property type="entry name" value="dinb family like domain"/>
    <property type="match status" value="1"/>
</dbReference>
<dbReference type="InterPro" id="IPR024775">
    <property type="entry name" value="DinB-like"/>
</dbReference>
<keyword evidence="3" id="KW-1185">Reference proteome</keyword>
<gene>
    <name evidence="2" type="ORF">MUY27_14110</name>
</gene>
<dbReference type="Pfam" id="PF12867">
    <property type="entry name" value="DinB_2"/>
    <property type="match status" value="1"/>
</dbReference>
<dbReference type="Proteomes" id="UP001139450">
    <property type="component" value="Unassembled WGS sequence"/>
</dbReference>
<accession>A0A9X1X4K1</accession>
<comment type="caution">
    <text evidence="2">The sequence shown here is derived from an EMBL/GenBank/DDBJ whole genome shotgun (WGS) entry which is preliminary data.</text>
</comment>
<reference evidence="2" key="1">
    <citation type="submission" date="2022-04" db="EMBL/GenBank/DDBJ databases">
        <title>Mucilaginibacter sp. RS28 isolated from freshwater.</title>
        <authorList>
            <person name="Ko S.-R."/>
        </authorList>
    </citation>
    <scope>NUCLEOTIDE SEQUENCE</scope>
    <source>
        <strain evidence="2">RS28</strain>
    </source>
</reference>
<dbReference type="AlphaFoldDB" id="A0A9X1X4K1"/>
<feature type="domain" description="DinB-like" evidence="1">
    <location>
        <begin position="30"/>
        <end position="164"/>
    </location>
</feature>
<proteinExistence type="predicted"/>
<dbReference type="InterPro" id="IPR034660">
    <property type="entry name" value="DinB/YfiT-like"/>
</dbReference>
<sequence>MLPDVSEYAPFYANYVETAAQLGDIVETLNRLAEDTYQFLITISKEKQDYAYAPGKWTIRQLVSHLIDAERVFAYRLLCISRGEQQPLPGFEENSYVEHAELQGRTLENMADEFKQLRLANLFLIHSLTAEQLALSGIASGNRVTVNALLYIMAGHELHHLRIIKERYL</sequence>
<organism evidence="2 3">
    <name type="scientific">Mucilaginibacter straminoryzae</name>
    <dbReference type="NCBI Taxonomy" id="2932774"/>
    <lineage>
        <taxon>Bacteria</taxon>
        <taxon>Pseudomonadati</taxon>
        <taxon>Bacteroidota</taxon>
        <taxon>Sphingobacteriia</taxon>
        <taxon>Sphingobacteriales</taxon>
        <taxon>Sphingobacteriaceae</taxon>
        <taxon>Mucilaginibacter</taxon>
    </lineage>
</organism>
<dbReference type="SUPFAM" id="SSF109854">
    <property type="entry name" value="DinB/YfiT-like putative metalloenzymes"/>
    <property type="match status" value="1"/>
</dbReference>
<evidence type="ECO:0000259" key="1">
    <source>
        <dbReference type="Pfam" id="PF12867"/>
    </source>
</evidence>
<protein>
    <submittedName>
        <fullName evidence="2">DinB family protein</fullName>
    </submittedName>
</protein>
<evidence type="ECO:0000313" key="3">
    <source>
        <dbReference type="Proteomes" id="UP001139450"/>
    </source>
</evidence>
<evidence type="ECO:0000313" key="2">
    <source>
        <dbReference type="EMBL" id="MCJ8210848.1"/>
    </source>
</evidence>